<organism evidence="1 2">
    <name type="scientific">Aphanomyces euteiches</name>
    <dbReference type="NCBI Taxonomy" id="100861"/>
    <lineage>
        <taxon>Eukaryota</taxon>
        <taxon>Sar</taxon>
        <taxon>Stramenopiles</taxon>
        <taxon>Oomycota</taxon>
        <taxon>Saprolegniomycetes</taxon>
        <taxon>Saprolegniales</taxon>
        <taxon>Verrucalvaceae</taxon>
        <taxon>Aphanomyces</taxon>
    </lineage>
</organism>
<dbReference type="AlphaFoldDB" id="A0A6G0XJG2"/>
<evidence type="ECO:0000313" key="1">
    <source>
        <dbReference type="EMBL" id="KAF0740364.1"/>
    </source>
</evidence>
<accession>A0A6G0XJG2</accession>
<dbReference type="EMBL" id="VJMJ01000052">
    <property type="protein sequence ID" value="KAF0740364.1"/>
    <property type="molecule type" value="Genomic_DNA"/>
</dbReference>
<dbReference type="VEuPathDB" id="FungiDB:AeMF1_019457"/>
<reference evidence="1 2" key="1">
    <citation type="submission" date="2019-07" db="EMBL/GenBank/DDBJ databases">
        <title>Genomics analysis of Aphanomyces spp. identifies a new class of oomycete effector associated with host adaptation.</title>
        <authorList>
            <person name="Gaulin E."/>
        </authorList>
    </citation>
    <scope>NUCLEOTIDE SEQUENCE [LARGE SCALE GENOMIC DNA]</scope>
    <source>
        <strain evidence="1 2">ATCC 201684</strain>
    </source>
</reference>
<evidence type="ECO:0000313" key="2">
    <source>
        <dbReference type="Proteomes" id="UP000481153"/>
    </source>
</evidence>
<keyword evidence="2" id="KW-1185">Reference proteome</keyword>
<gene>
    <name evidence="1" type="ORF">Ae201684_004103</name>
</gene>
<proteinExistence type="predicted"/>
<protein>
    <submittedName>
        <fullName evidence="1">Uncharacterized protein</fullName>
    </submittedName>
</protein>
<dbReference type="Proteomes" id="UP000481153">
    <property type="component" value="Unassembled WGS sequence"/>
</dbReference>
<comment type="caution">
    <text evidence="1">The sequence shown here is derived from an EMBL/GenBank/DDBJ whole genome shotgun (WGS) entry which is preliminary data.</text>
</comment>
<sequence>MSYDVLAFFLVHGNLCDWPQDSFFHSPCHLQSNMSAIKARINNIIDKCTFTTPNAAPANTFEADTDEEIDDLMFHREDRDPNAGHDKKNETLLFRQNTLDDFLFYRGNRATGAEQA</sequence>
<name>A0A6G0XJG2_9STRA</name>